<keyword evidence="6" id="KW-0805">Transcription regulation</keyword>
<dbReference type="GO" id="GO:0006094">
    <property type="term" value="P:gluconeogenesis"/>
    <property type="evidence" value="ECO:0007669"/>
    <property type="project" value="UniProtKB-KW"/>
</dbReference>
<reference evidence="12 13" key="1">
    <citation type="journal article" date="2018" name="Front. Microbiol.">
        <title>Genome-Wide Analysis of Corynespora cassiicola Leaf Fall Disease Putative Effectors.</title>
        <authorList>
            <person name="Lopez D."/>
            <person name="Ribeiro S."/>
            <person name="Label P."/>
            <person name="Fumanal B."/>
            <person name="Venisse J.S."/>
            <person name="Kohler A."/>
            <person name="de Oliveira R.R."/>
            <person name="Labutti K."/>
            <person name="Lipzen A."/>
            <person name="Lail K."/>
            <person name="Bauer D."/>
            <person name="Ohm R.A."/>
            <person name="Barry K.W."/>
            <person name="Spatafora J."/>
            <person name="Grigoriev I.V."/>
            <person name="Martin F.M."/>
            <person name="Pujade-Renaud V."/>
        </authorList>
    </citation>
    <scope>NUCLEOTIDE SEQUENCE [LARGE SCALE GENOMIC DNA]</scope>
    <source>
        <strain evidence="12 13">Philippines</strain>
    </source>
</reference>
<feature type="compositionally biased region" description="Low complexity" evidence="10">
    <location>
        <begin position="207"/>
        <end position="220"/>
    </location>
</feature>
<organism evidence="12 13">
    <name type="scientific">Corynespora cassiicola Philippines</name>
    <dbReference type="NCBI Taxonomy" id="1448308"/>
    <lineage>
        <taxon>Eukaryota</taxon>
        <taxon>Fungi</taxon>
        <taxon>Dikarya</taxon>
        <taxon>Ascomycota</taxon>
        <taxon>Pezizomycotina</taxon>
        <taxon>Dothideomycetes</taxon>
        <taxon>Pleosporomycetidae</taxon>
        <taxon>Pleosporales</taxon>
        <taxon>Corynesporascaceae</taxon>
        <taxon>Corynespora</taxon>
    </lineage>
</organism>
<dbReference type="CDD" id="cd00067">
    <property type="entry name" value="GAL4"/>
    <property type="match status" value="1"/>
</dbReference>
<feature type="compositionally biased region" description="Low complexity" evidence="10">
    <location>
        <begin position="331"/>
        <end position="340"/>
    </location>
</feature>
<evidence type="ECO:0000256" key="10">
    <source>
        <dbReference type="SAM" id="MobiDB-lite"/>
    </source>
</evidence>
<keyword evidence="8" id="KW-0804">Transcription</keyword>
<name>A0A2T2PDB1_CORCC</name>
<feature type="region of interest" description="Disordered" evidence="10">
    <location>
        <begin position="394"/>
        <end position="421"/>
    </location>
</feature>
<dbReference type="GO" id="GO:0005634">
    <property type="term" value="C:nucleus"/>
    <property type="evidence" value="ECO:0007669"/>
    <property type="project" value="UniProtKB-SubCell"/>
</dbReference>
<dbReference type="InterPro" id="IPR036864">
    <property type="entry name" value="Zn2-C6_fun-type_DNA-bd_sf"/>
</dbReference>
<feature type="region of interest" description="Disordered" evidence="10">
    <location>
        <begin position="123"/>
        <end position="149"/>
    </location>
</feature>
<keyword evidence="5" id="KW-0862">Zinc</keyword>
<sequence>MTTPDADDASPSPEYGRDPDGSDMAAEQKTDHASGASSPAQKPNPSKASNAKDPLRPRRKKARRACFACQRAHLTCGDERPCGRCIKRGLQDQCMDGVRKKAKYLHDAPDGALMPGVGGHYPHPGHINGNHAQALPGQNPPPMPAAPQASFFSQPPSSTAYYAQNTAPVQTVTTPQDAPGAFNSQQTPISPPYSQTNQASIASAQNAVPQAHAQPIPQQQQQFGGPLFDPSDPALFNFDISSLNFGNHYGALEMGILGHMSAGATENPPNDSNLMNPLNQAANIYNPHMSSGAYHDNTGAPVSMTFGPHSLPGSEWQQNSSSRHGSVQMQTPNNTPITNTIDHHGERHDSINGPHAFAIGQGPSSVSSASPASTDVNSGYDNDNPLSAATFFANANQRQSQRSPTTGRLPYAAPQPAPSNVVRKRRRETKWIYEEIVKPYDYVASYHRLFELIRKRSTRPIEQQFNASFRKFRPVLLQSASEMDDPDLIHAERNLQRTLISLEERCGDLGVPALFCRRSGEVVGMNKEFTILTGWKREVLLGQESNLNVNLGISKDPTNDSGVSTRTSTTPNMPGQEPDNGPKPVNILELMDERSAAEYFEDFADLAHLDPMGYRHRRVNFLQYRTQEDAARIEEMKARAVANGKHIKPEPMIKLEGGPVHQGEAAISNLGTKDGMVDCMIWWHIKRDNLDLPMLVVMAIMPVLKGAP</sequence>
<feature type="compositionally biased region" description="Polar residues" evidence="10">
    <location>
        <begin position="35"/>
        <end position="49"/>
    </location>
</feature>
<comment type="similarity">
    <text evidence="2">Belongs to the ERT1/acuK family.</text>
</comment>
<dbReference type="Proteomes" id="UP000240883">
    <property type="component" value="Unassembled WGS sequence"/>
</dbReference>
<dbReference type="InterPro" id="IPR050335">
    <property type="entry name" value="ERT1_acuK_gluconeogen_tf"/>
</dbReference>
<evidence type="ECO:0000256" key="8">
    <source>
        <dbReference type="ARBA" id="ARBA00023163"/>
    </source>
</evidence>
<dbReference type="GO" id="GO:0000981">
    <property type="term" value="F:DNA-binding transcription factor activity, RNA polymerase II-specific"/>
    <property type="evidence" value="ECO:0007669"/>
    <property type="project" value="InterPro"/>
</dbReference>
<feature type="compositionally biased region" description="Polar residues" evidence="10">
    <location>
        <begin position="171"/>
        <end position="206"/>
    </location>
</feature>
<dbReference type="GO" id="GO:0009267">
    <property type="term" value="P:cellular response to starvation"/>
    <property type="evidence" value="ECO:0007669"/>
    <property type="project" value="TreeGrafter"/>
</dbReference>
<dbReference type="OrthoDB" id="2538135at2759"/>
<dbReference type="STRING" id="1448308.A0A2T2PDB1"/>
<evidence type="ECO:0000256" key="4">
    <source>
        <dbReference type="ARBA" id="ARBA00022723"/>
    </source>
</evidence>
<proteinExistence type="inferred from homology"/>
<dbReference type="AlphaFoldDB" id="A0A2T2PDB1"/>
<keyword evidence="13" id="KW-1185">Reference proteome</keyword>
<evidence type="ECO:0000256" key="1">
    <source>
        <dbReference type="ARBA" id="ARBA00004123"/>
    </source>
</evidence>
<feature type="compositionally biased region" description="Polar residues" evidence="10">
    <location>
        <begin position="315"/>
        <end position="330"/>
    </location>
</feature>
<feature type="region of interest" description="Disordered" evidence="10">
    <location>
        <begin position="551"/>
        <end position="582"/>
    </location>
</feature>
<gene>
    <name evidence="12" type="ORF">BS50DRAFT_644567</name>
</gene>
<dbReference type="PANTHER" id="PTHR47659:SF1">
    <property type="entry name" value="TRANSCRIPTION ACTIVATOR OF GLUCONEOGENESIS ERT1"/>
    <property type="match status" value="1"/>
</dbReference>
<dbReference type="InterPro" id="IPR001138">
    <property type="entry name" value="Zn2Cys6_DnaBD"/>
</dbReference>
<feature type="region of interest" description="Disordered" evidence="10">
    <location>
        <begin position="312"/>
        <end position="382"/>
    </location>
</feature>
<keyword evidence="3" id="KW-0312">Gluconeogenesis</keyword>
<evidence type="ECO:0000256" key="7">
    <source>
        <dbReference type="ARBA" id="ARBA00023125"/>
    </source>
</evidence>
<dbReference type="InterPro" id="IPR056751">
    <property type="entry name" value="PAS_13"/>
</dbReference>
<dbReference type="Pfam" id="PF24990">
    <property type="entry name" value="PAS_13"/>
    <property type="match status" value="1"/>
</dbReference>
<evidence type="ECO:0000256" key="5">
    <source>
        <dbReference type="ARBA" id="ARBA00022833"/>
    </source>
</evidence>
<dbReference type="SMART" id="SM00066">
    <property type="entry name" value="GAL4"/>
    <property type="match status" value="1"/>
</dbReference>
<dbReference type="Gene3D" id="4.10.240.10">
    <property type="entry name" value="Zn(2)-C6 fungal-type DNA-binding domain"/>
    <property type="match status" value="1"/>
</dbReference>
<dbReference type="PANTHER" id="PTHR47659">
    <property type="entry name" value="ZN(II)2CYS6 TRANSCRIPTION FACTOR (EUROFUNG)-RELATED"/>
    <property type="match status" value="1"/>
</dbReference>
<evidence type="ECO:0000259" key="11">
    <source>
        <dbReference type="PROSITE" id="PS50048"/>
    </source>
</evidence>
<evidence type="ECO:0000256" key="9">
    <source>
        <dbReference type="ARBA" id="ARBA00023242"/>
    </source>
</evidence>
<keyword evidence="7" id="KW-0238">DNA-binding</keyword>
<feature type="region of interest" description="Disordered" evidence="10">
    <location>
        <begin position="171"/>
        <end position="220"/>
    </location>
</feature>
<keyword evidence="4" id="KW-0479">Metal-binding</keyword>
<evidence type="ECO:0000256" key="3">
    <source>
        <dbReference type="ARBA" id="ARBA00022432"/>
    </source>
</evidence>
<accession>A0A2T2PDB1</accession>
<feature type="compositionally biased region" description="Polar residues" evidence="10">
    <location>
        <begin position="559"/>
        <end position="573"/>
    </location>
</feature>
<feature type="compositionally biased region" description="Basic and acidic residues" evidence="10">
    <location>
        <begin position="15"/>
        <end position="32"/>
    </location>
</feature>
<feature type="compositionally biased region" description="Low complexity" evidence="10">
    <location>
        <begin position="363"/>
        <end position="373"/>
    </location>
</feature>
<feature type="compositionally biased region" description="Polar residues" evidence="10">
    <location>
        <begin position="394"/>
        <end position="406"/>
    </location>
</feature>
<dbReference type="SUPFAM" id="SSF57701">
    <property type="entry name" value="Zn2/Cys6 DNA-binding domain"/>
    <property type="match status" value="1"/>
</dbReference>
<keyword evidence="9" id="KW-0539">Nucleus</keyword>
<dbReference type="PROSITE" id="PS50048">
    <property type="entry name" value="ZN2_CY6_FUNGAL_2"/>
    <property type="match status" value="1"/>
</dbReference>
<evidence type="ECO:0000313" key="12">
    <source>
        <dbReference type="EMBL" id="PSN75647.1"/>
    </source>
</evidence>
<comment type="subcellular location">
    <subcellularLocation>
        <location evidence="1">Nucleus</location>
    </subcellularLocation>
</comment>
<feature type="domain" description="Zn(2)-C6 fungal-type" evidence="11">
    <location>
        <begin position="65"/>
        <end position="96"/>
    </location>
</feature>
<dbReference type="EMBL" id="KZ678128">
    <property type="protein sequence ID" value="PSN75647.1"/>
    <property type="molecule type" value="Genomic_DNA"/>
</dbReference>
<feature type="region of interest" description="Disordered" evidence="10">
    <location>
        <begin position="1"/>
        <end position="59"/>
    </location>
</feature>
<dbReference type="GO" id="GO:0008270">
    <property type="term" value="F:zinc ion binding"/>
    <property type="evidence" value="ECO:0007669"/>
    <property type="project" value="InterPro"/>
</dbReference>
<dbReference type="GO" id="GO:0000977">
    <property type="term" value="F:RNA polymerase II transcription regulatory region sequence-specific DNA binding"/>
    <property type="evidence" value="ECO:0007669"/>
    <property type="project" value="TreeGrafter"/>
</dbReference>
<feature type="compositionally biased region" description="Basic and acidic residues" evidence="10">
    <location>
        <begin position="341"/>
        <end position="350"/>
    </location>
</feature>
<evidence type="ECO:0000313" key="13">
    <source>
        <dbReference type="Proteomes" id="UP000240883"/>
    </source>
</evidence>
<evidence type="ECO:0000256" key="6">
    <source>
        <dbReference type="ARBA" id="ARBA00023015"/>
    </source>
</evidence>
<evidence type="ECO:0000256" key="2">
    <source>
        <dbReference type="ARBA" id="ARBA00010855"/>
    </source>
</evidence>
<protein>
    <submittedName>
        <fullName evidence="12">Transcription activator of gluconeogenesis</fullName>
    </submittedName>
</protein>